<dbReference type="SUPFAM" id="SSF48403">
    <property type="entry name" value="Ankyrin repeat"/>
    <property type="match status" value="1"/>
</dbReference>
<keyword evidence="6" id="KW-1185">Reference proteome</keyword>
<organism evidence="5 6">
    <name type="scientific">Callorhinchus milii</name>
    <name type="common">Ghost shark</name>
    <dbReference type="NCBI Taxonomy" id="7868"/>
    <lineage>
        <taxon>Eukaryota</taxon>
        <taxon>Metazoa</taxon>
        <taxon>Chordata</taxon>
        <taxon>Craniata</taxon>
        <taxon>Vertebrata</taxon>
        <taxon>Chondrichthyes</taxon>
        <taxon>Holocephali</taxon>
        <taxon>Chimaeriformes</taxon>
        <taxon>Callorhinchidae</taxon>
        <taxon>Callorhinchus</taxon>
    </lineage>
</organism>
<evidence type="ECO:0000256" key="2">
    <source>
        <dbReference type="ARBA" id="ARBA00023043"/>
    </source>
</evidence>
<dbReference type="Pfam" id="PF00023">
    <property type="entry name" value="Ank"/>
    <property type="match status" value="1"/>
</dbReference>
<dbReference type="PROSITE" id="PS50088">
    <property type="entry name" value="ANK_REPEAT"/>
    <property type="match status" value="2"/>
</dbReference>
<name>A0A4W3GCG1_CALMI</name>
<gene>
    <name evidence="5" type="primary">trpn1</name>
</gene>
<feature type="region of interest" description="Disordered" evidence="4">
    <location>
        <begin position="103"/>
        <end position="125"/>
    </location>
</feature>
<reference evidence="5" key="5">
    <citation type="submission" date="2025-09" db="UniProtKB">
        <authorList>
            <consortium name="Ensembl"/>
        </authorList>
    </citation>
    <scope>IDENTIFICATION</scope>
</reference>
<evidence type="ECO:0000256" key="1">
    <source>
        <dbReference type="ARBA" id="ARBA00022737"/>
    </source>
</evidence>
<dbReference type="PROSITE" id="PS50297">
    <property type="entry name" value="ANK_REP_REGION"/>
    <property type="match status" value="2"/>
</dbReference>
<accession>A0A4W3GCG1</accession>
<reference evidence="6" key="2">
    <citation type="journal article" date="2007" name="PLoS Biol.">
        <title>Survey sequencing and comparative analysis of the elephant shark (Callorhinchus milii) genome.</title>
        <authorList>
            <person name="Venkatesh B."/>
            <person name="Kirkness E.F."/>
            <person name="Loh Y.H."/>
            <person name="Halpern A.L."/>
            <person name="Lee A.P."/>
            <person name="Johnson J."/>
            <person name="Dandona N."/>
            <person name="Viswanathan L.D."/>
            <person name="Tay A."/>
            <person name="Venter J.C."/>
            <person name="Strausberg R.L."/>
            <person name="Brenner S."/>
        </authorList>
    </citation>
    <scope>NUCLEOTIDE SEQUENCE [LARGE SCALE GENOMIC DNA]</scope>
</reference>
<sequence>MQQQQQLTPLHLATENDHSEVVKLFLKHKPELVTSANVEGSTCAHIAASKGSSGHTPVVGLLLSKCTSLLHLKDKRGRTCLHLAAASGHIEMVRALLGQGAEINGTDKVGTGRGELPAQKEQHHP</sequence>
<dbReference type="InterPro" id="IPR002110">
    <property type="entry name" value="Ankyrin_rpt"/>
</dbReference>
<feature type="repeat" description="ANK" evidence="3">
    <location>
        <begin position="5"/>
        <end position="37"/>
    </location>
</feature>
<dbReference type="PANTHER" id="PTHR24198">
    <property type="entry name" value="ANKYRIN REPEAT AND PROTEIN KINASE DOMAIN-CONTAINING PROTEIN"/>
    <property type="match status" value="1"/>
</dbReference>
<reference evidence="5" key="4">
    <citation type="submission" date="2025-08" db="UniProtKB">
        <authorList>
            <consortium name="Ensembl"/>
        </authorList>
    </citation>
    <scope>IDENTIFICATION</scope>
</reference>
<dbReference type="InterPro" id="IPR036770">
    <property type="entry name" value="Ankyrin_rpt-contain_sf"/>
</dbReference>
<dbReference type="AlphaFoldDB" id="A0A4W3GCG1"/>
<evidence type="ECO:0000313" key="5">
    <source>
        <dbReference type="Ensembl" id="ENSCMIP00000000971.1"/>
    </source>
</evidence>
<evidence type="ECO:0000256" key="3">
    <source>
        <dbReference type="PROSITE-ProRule" id="PRU00023"/>
    </source>
</evidence>
<protein>
    <submittedName>
        <fullName evidence="5">Serine/threonine-protein phosphatase 6 regulatory ankyrin repeat subunit C-like</fullName>
    </submittedName>
</protein>
<dbReference type="Pfam" id="PF12796">
    <property type="entry name" value="Ank_2"/>
    <property type="match status" value="1"/>
</dbReference>
<feature type="repeat" description="ANK" evidence="3">
    <location>
        <begin position="76"/>
        <end position="108"/>
    </location>
</feature>
<reference evidence="6" key="3">
    <citation type="journal article" date="2014" name="Nature">
        <title>Elephant shark genome provides unique insights into gnathostome evolution.</title>
        <authorList>
            <consortium name="International Elephant Shark Genome Sequencing Consortium"/>
            <person name="Venkatesh B."/>
            <person name="Lee A.P."/>
            <person name="Ravi V."/>
            <person name="Maurya A.K."/>
            <person name="Lian M.M."/>
            <person name="Swann J.B."/>
            <person name="Ohta Y."/>
            <person name="Flajnik M.F."/>
            <person name="Sutoh Y."/>
            <person name="Kasahara M."/>
            <person name="Hoon S."/>
            <person name="Gangu V."/>
            <person name="Roy S.W."/>
            <person name="Irimia M."/>
            <person name="Korzh V."/>
            <person name="Kondrychyn I."/>
            <person name="Lim Z.W."/>
            <person name="Tay B.H."/>
            <person name="Tohari S."/>
            <person name="Kong K.W."/>
            <person name="Ho S."/>
            <person name="Lorente-Galdos B."/>
            <person name="Quilez J."/>
            <person name="Marques-Bonet T."/>
            <person name="Raney B.J."/>
            <person name="Ingham P.W."/>
            <person name="Tay A."/>
            <person name="Hillier L.W."/>
            <person name="Minx P."/>
            <person name="Boehm T."/>
            <person name="Wilson R.K."/>
            <person name="Brenner S."/>
            <person name="Warren W.C."/>
        </authorList>
    </citation>
    <scope>NUCLEOTIDE SEQUENCE [LARGE SCALE GENOMIC DNA]</scope>
</reference>
<keyword evidence="1" id="KW-0677">Repeat</keyword>
<dbReference type="GeneTree" id="ENSGT00940000166193"/>
<keyword evidence="2 3" id="KW-0040">ANK repeat</keyword>
<proteinExistence type="predicted"/>
<dbReference type="PRINTS" id="PR01415">
    <property type="entry name" value="ANKYRIN"/>
</dbReference>
<evidence type="ECO:0000256" key="4">
    <source>
        <dbReference type="SAM" id="MobiDB-lite"/>
    </source>
</evidence>
<dbReference type="Ensembl" id="ENSCMIT00000001023.1">
    <property type="protein sequence ID" value="ENSCMIP00000000971.1"/>
    <property type="gene ID" value="ENSCMIG00000000629.1"/>
</dbReference>
<evidence type="ECO:0000313" key="6">
    <source>
        <dbReference type="Proteomes" id="UP000314986"/>
    </source>
</evidence>
<dbReference type="Gene3D" id="1.25.40.20">
    <property type="entry name" value="Ankyrin repeat-containing domain"/>
    <property type="match status" value="1"/>
</dbReference>
<reference evidence="6" key="1">
    <citation type="journal article" date="2006" name="Science">
        <title>Ancient noncoding elements conserved in the human genome.</title>
        <authorList>
            <person name="Venkatesh B."/>
            <person name="Kirkness E.F."/>
            <person name="Loh Y.H."/>
            <person name="Halpern A.L."/>
            <person name="Lee A.P."/>
            <person name="Johnson J."/>
            <person name="Dandona N."/>
            <person name="Viswanathan L.D."/>
            <person name="Tay A."/>
            <person name="Venter J.C."/>
            <person name="Strausberg R.L."/>
            <person name="Brenner S."/>
        </authorList>
    </citation>
    <scope>NUCLEOTIDE SEQUENCE [LARGE SCALE GENOMIC DNA]</scope>
</reference>
<dbReference type="PANTHER" id="PTHR24198:SF165">
    <property type="entry name" value="ANKYRIN REPEAT-CONTAINING PROTEIN-RELATED"/>
    <property type="match status" value="1"/>
</dbReference>
<dbReference type="SMART" id="SM00248">
    <property type="entry name" value="ANK"/>
    <property type="match status" value="3"/>
</dbReference>
<dbReference type="Proteomes" id="UP000314986">
    <property type="component" value="Unassembled WGS sequence"/>
</dbReference>